<evidence type="ECO:0000259" key="1">
    <source>
        <dbReference type="PROSITE" id="PS50994"/>
    </source>
</evidence>
<dbReference type="GO" id="GO:0003676">
    <property type="term" value="F:nucleic acid binding"/>
    <property type="evidence" value="ECO:0007669"/>
    <property type="project" value="InterPro"/>
</dbReference>
<dbReference type="PANTHER" id="PTHR42648">
    <property type="entry name" value="TRANSPOSASE, PUTATIVE-RELATED"/>
    <property type="match status" value="1"/>
</dbReference>
<evidence type="ECO:0000313" key="2">
    <source>
        <dbReference type="EMBL" id="KAK4411877.1"/>
    </source>
</evidence>
<dbReference type="Pfam" id="PF25597">
    <property type="entry name" value="SH3_retrovirus"/>
    <property type="match status" value="1"/>
</dbReference>
<dbReference type="EMBL" id="JACGWL010000001">
    <property type="protein sequence ID" value="KAK4411877.1"/>
    <property type="molecule type" value="Genomic_DNA"/>
</dbReference>
<accession>A0AAE1XHA8</accession>
<dbReference type="GO" id="GO:0015074">
    <property type="term" value="P:DNA integration"/>
    <property type="evidence" value="ECO:0007669"/>
    <property type="project" value="InterPro"/>
</dbReference>
<keyword evidence="3" id="KW-1185">Reference proteome</keyword>
<dbReference type="Gene3D" id="3.30.420.10">
    <property type="entry name" value="Ribonuclease H-like superfamily/Ribonuclease H"/>
    <property type="match status" value="1"/>
</dbReference>
<dbReference type="InterPro" id="IPR012337">
    <property type="entry name" value="RNaseH-like_sf"/>
</dbReference>
<dbReference type="SUPFAM" id="SSF53098">
    <property type="entry name" value="Ribonuclease H-like"/>
    <property type="match status" value="1"/>
</dbReference>
<dbReference type="PROSITE" id="PS50994">
    <property type="entry name" value="INTEGRASE"/>
    <property type="match status" value="1"/>
</dbReference>
<proteinExistence type="predicted"/>
<dbReference type="InterPro" id="IPR057670">
    <property type="entry name" value="SH3_retrovirus"/>
</dbReference>
<feature type="domain" description="Integrase catalytic" evidence="1">
    <location>
        <begin position="116"/>
        <end position="212"/>
    </location>
</feature>
<sequence length="268" mass="30890">MAEPIEPENGQTAQYRRELDVYNKWLEVSSHLKLEVDRRESELAQQATFVAHADTGVTKHVTRDRAGFVNYHRVPACNHYIAMGNGAQEEVLQIEALDCFKRFLAEVENQREMNLKVLKTDKGREYLSEQFKRICEDKGIIRHLTIPYSPQQNGAGERRNRTLLEMARSMMVQANLLISFWGDTILTTAYILNRVPSKSILSIPYELWHGRKPNLEGLRPWGSAGFVHSTSHQYGKLGPRASKLIFIRYCEHSKGYVMYGEHPNKKND</sequence>
<dbReference type="PANTHER" id="PTHR42648:SF27">
    <property type="entry name" value="RNA-DIRECTED DNA POLYMERASE"/>
    <property type="match status" value="1"/>
</dbReference>
<organism evidence="2 3">
    <name type="scientific">Sesamum angolense</name>
    <dbReference type="NCBI Taxonomy" id="2727404"/>
    <lineage>
        <taxon>Eukaryota</taxon>
        <taxon>Viridiplantae</taxon>
        <taxon>Streptophyta</taxon>
        <taxon>Embryophyta</taxon>
        <taxon>Tracheophyta</taxon>
        <taxon>Spermatophyta</taxon>
        <taxon>Magnoliopsida</taxon>
        <taxon>eudicotyledons</taxon>
        <taxon>Gunneridae</taxon>
        <taxon>Pentapetalae</taxon>
        <taxon>asterids</taxon>
        <taxon>lamiids</taxon>
        <taxon>Lamiales</taxon>
        <taxon>Pedaliaceae</taxon>
        <taxon>Sesamum</taxon>
    </lineage>
</organism>
<protein>
    <recommendedName>
        <fullName evidence="1">Integrase catalytic domain-containing protein</fullName>
    </recommendedName>
</protein>
<dbReference type="Proteomes" id="UP001289374">
    <property type="component" value="Unassembled WGS sequence"/>
</dbReference>
<dbReference type="InterPro" id="IPR001584">
    <property type="entry name" value="Integrase_cat-core"/>
</dbReference>
<comment type="caution">
    <text evidence="2">The sequence shown here is derived from an EMBL/GenBank/DDBJ whole genome shotgun (WGS) entry which is preliminary data.</text>
</comment>
<name>A0AAE1XHA8_9LAMI</name>
<reference evidence="2" key="2">
    <citation type="journal article" date="2024" name="Plant">
        <title>Genomic evolution and insights into agronomic trait innovations of Sesamum species.</title>
        <authorList>
            <person name="Miao H."/>
            <person name="Wang L."/>
            <person name="Qu L."/>
            <person name="Liu H."/>
            <person name="Sun Y."/>
            <person name="Le M."/>
            <person name="Wang Q."/>
            <person name="Wei S."/>
            <person name="Zheng Y."/>
            <person name="Lin W."/>
            <person name="Duan Y."/>
            <person name="Cao H."/>
            <person name="Xiong S."/>
            <person name="Wang X."/>
            <person name="Wei L."/>
            <person name="Li C."/>
            <person name="Ma Q."/>
            <person name="Ju M."/>
            <person name="Zhao R."/>
            <person name="Li G."/>
            <person name="Mu C."/>
            <person name="Tian Q."/>
            <person name="Mei H."/>
            <person name="Zhang T."/>
            <person name="Gao T."/>
            <person name="Zhang H."/>
        </authorList>
    </citation>
    <scope>NUCLEOTIDE SEQUENCE</scope>
    <source>
        <strain evidence="2">K16</strain>
    </source>
</reference>
<dbReference type="AlphaFoldDB" id="A0AAE1XHA8"/>
<dbReference type="InterPro" id="IPR039537">
    <property type="entry name" value="Retrotran_Ty1/copia-like"/>
</dbReference>
<dbReference type="InterPro" id="IPR036397">
    <property type="entry name" value="RNaseH_sf"/>
</dbReference>
<gene>
    <name evidence="2" type="ORF">Sango_0260700</name>
</gene>
<reference evidence="2" key="1">
    <citation type="submission" date="2020-06" db="EMBL/GenBank/DDBJ databases">
        <authorList>
            <person name="Li T."/>
            <person name="Hu X."/>
            <person name="Zhang T."/>
            <person name="Song X."/>
            <person name="Zhang H."/>
            <person name="Dai N."/>
            <person name="Sheng W."/>
            <person name="Hou X."/>
            <person name="Wei L."/>
        </authorList>
    </citation>
    <scope>NUCLEOTIDE SEQUENCE</scope>
    <source>
        <strain evidence="2">K16</strain>
        <tissue evidence="2">Leaf</tissue>
    </source>
</reference>
<evidence type="ECO:0000313" key="3">
    <source>
        <dbReference type="Proteomes" id="UP001289374"/>
    </source>
</evidence>